<dbReference type="SUPFAM" id="SSF56801">
    <property type="entry name" value="Acetyl-CoA synthetase-like"/>
    <property type="match status" value="1"/>
</dbReference>
<evidence type="ECO:0000313" key="3">
    <source>
        <dbReference type="Proteomes" id="UP000660611"/>
    </source>
</evidence>
<evidence type="ECO:0000313" key="2">
    <source>
        <dbReference type="EMBL" id="GIG42479.1"/>
    </source>
</evidence>
<reference evidence="2" key="1">
    <citation type="submission" date="2021-01" db="EMBL/GenBank/DDBJ databases">
        <title>Whole genome shotgun sequence of Dactylosporangium siamense NBRC 106093.</title>
        <authorList>
            <person name="Komaki H."/>
            <person name="Tamura T."/>
        </authorList>
    </citation>
    <scope>NUCLEOTIDE SEQUENCE</scope>
    <source>
        <strain evidence="2">NBRC 106093</strain>
    </source>
</reference>
<dbReference type="PANTHER" id="PTHR43767:SF1">
    <property type="entry name" value="NONRIBOSOMAL PEPTIDE SYNTHASE PES1 (EUROFUNG)-RELATED"/>
    <property type="match status" value="1"/>
</dbReference>
<accession>A0A919PEI8</accession>
<proteinExistence type="predicted"/>
<protein>
    <submittedName>
        <fullName evidence="2">Acyl-CoA synthetase</fullName>
    </submittedName>
</protein>
<dbReference type="Gene3D" id="3.40.50.12780">
    <property type="entry name" value="N-terminal domain of ligase-like"/>
    <property type="match status" value="1"/>
</dbReference>
<keyword evidence="3" id="KW-1185">Reference proteome</keyword>
<gene>
    <name evidence="2" type="ORF">Dsi01nite_005200</name>
</gene>
<dbReference type="InterPro" id="IPR000873">
    <property type="entry name" value="AMP-dep_synth/lig_dom"/>
</dbReference>
<dbReference type="Proteomes" id="UP000660611">
    <property type="component" value="Unassembled WGS sequence"/>
</dbReference>
<dbReference type="PANTHER" id="PTHR43767">
    <property type="entry name" value="LONG-CHAIN-FATTY-ACID--COA LIGASE"/>
    <property type="match status" value="1"/>
</dbReference>
<feature type="domain" description="AMP-dependent synthetase/ligase" evidence="1">
    <location>
        <begin position="48"/>
        <end position="395"/>
    </location>
</feature>
<dbReference type="InterPro" id="IPR050237">
    <property type="entry name" value="ATP-dep_AMP-bd_enzyme"/>
</dbReference>
<dbReference type="AlphaFoldDB" id="A0A919PEI8"/>
<dbReference type="Pfam" id="PF00501">
    <property type="entry name" value="AMP-binding"/>
    <property type="match status" value="1"/>
</dbReference>
<comment type="caution">
    <text evidence="2">The sequence shown here is derived from an EMBL/GenBank/DDBJ whole genome shotgun (WGS) entry which is preliminary data.</text>
</comment>
<dbReference type="RefSeq" id="WP_203844359.1">
    <property type="nucleotide sequence ID" value="NZ_BAAAVW010000005.1"/>
</dbReference>
<dbReference type="EMBL" id="BONQ01000014">
    <property type="protein sequence ID" value="GIG42479.1"/>
    <property type="molecule type" value="Genomic_DNA"/>
</dbReference>
<name>A0A919PEI8_9ACTN</name>
<dbReference type="InterPro" id="IPR042099">
    <property type="entry name" value="ANL_N_sf"/>
</dbReference>
<organism evidence="2 3">
    <name type="scientific">Dactylosporangium siamense</name>
    <dbReference type="NCBI Taxonomy" id="685454"/>
    <lineage>
        <taxon>Bacteria</taxon>
        <taxon>Bacillati</taxon>
        <taxon>Actinomycetota</taxon>
        <taxon>Actinomycetes</taxon>
        <taxon>Micromonosporales</taxon>
        <taxon>Micromonosporaceae</taxon>
        <taxon>Dactylosporangium</taxon>
    </lineage>
</organism>
<sequence>MASTSIRAALAADPDVGAGNVLHKLIEHGAALDGPGIAFDVDVDGFPAWQGLTLGELRERAAARAAWLHAYGITRRDPVAIYVTSSADCFLNWMGLVWLGAIPALMNPNIPGDIAAAYIGKLRATALITDAAHIARLDGHDVGIPVLDAADTGTGDPAQAPAPFRHHADDPIAITHSSGTTRMPTAVVHSHASLFHATRKIRLSGPRAQGTERILSALPAPHAAGIMTINHALSNRSELLFLSQQSDGGAVLDAIEKWKPTGVFGFAVTWSELARFDLSQHEMDSVALWFNTGDCAHEPHIRNLVNVGSRNTVTRAGVSRVKGSMFVDGLGSTEMGHSAFHITHRPDTERYGRCVGVPHVFADVALLDTVTGEEVPVGQVGHFGLKSPTLAPGYWNDHVNTYKNRLNGYYLTGDLMFRDEEGYYYHVDRAVDSVDLGGGNWLYTAMSEEQILRAVPDVRDCTIVSFKTDAGVVSDVLLSLHESADPTVDHTSAVTAALTPAAAATLRKVVVFPDENIVTGPTGKVRKFLMRQRHLAEMANA</sequence>
<evidence type="ECO:0000259" key="1">
    <source>
        <dbReference type="Pfam" id="PF00501"/>
    </source>
</evidence>